<evidence type="ECO:0000313" key="11">
    <source>
        <dbReference type="Proteomes" id="UP000226431"/>
    </source>
</evidence>
<gene>
    <name evidence="10" type="ORF">CDD80_3123</name>
</gene>
<evidence type="ECO:0000256" key="4">
    <source>
        <dbReference type="ARBA" id="ARBA00022723"/>
    </source>
</evidence>
<dbReference type="Proteomes" id="UP000226431">
    <property type="component" value="Unassembled WGS sequence"/>
</dbReference>
<keyword evidence="4 8" id="KW-0479">Metal-binding</keyword>
<keyword evidence="11" id="KW-1185">Reference proteome</keyword>
<dbReference type="PANTHER" id="PTHR46300:SF7">
    <property type="entry name" value="P450, PUTATIVE (EUROFUNG)-RELATED"/>
    <property type="match status" value="1"/>
</dbReference>
<reference evidence="10 11" key="1">
    <citation type="submission" date="2017-06" db="EMBL/GenBank/DDBJ databases">
        <title>Ant-infecting Ophiocordyceps genomes reveal a high diversity of potential behavioral manipulation genes and a possible major role for enterotoxins.</title>
        <authorList>
            <person name="De Bekker C."/>
            <person name="Evans H.C."/>
            <person name="Brachmann A."/>
            <person name="Hughes D.P."/>
        </authorList>
    </citation>
    <scope>NUCLEOTIDE SEQUENCE [LARGE SCALE GENOMIC DNA]</scope>
    <source>
        <strain evidence="10 11">Map16</strain>
    </source>
</reference>
<feature type="binding site" description="axial binding residue" evidence="8">
    <location>
        <position position="251"/>
    </location>
    <ligand>
        <name>heme</name>
        <dbReference type="ChEBI" id="CHEBI:30413"/>
    </ligand>
    <ligandPart>
        <name>Fe</name>
        <dbReference type="ChEBI" id="CHEBI:18248"/>
    </ligandPart>
</feature>
<evidence type="ECO:0000256" key="9">
    <source>
        <dbReference type="RuleBase" id="RU000461"/>
    </source>
</evidence>
<comment type="caution">
    <text evidence="10">The sequence shown here is derived from an EMBL/GenBank/DDBJ whole genome shotgun (WGS) entry which is preliminary data.</text>
</comment>
<proteinExistence type="inferred from homology"/>
<dbReference type="InterPro" id="IPR001128">
    <property type="entry name" value="Cyt_P450"/>
</dbReference>
<dbReference type="InterPro" id="IPR050364">
    <property type="entry name" value="Cytochrome_P450_fung"/>
</dbReference>
<dbReference type="PRINTS" id="PR00463">
    <property type="entry name" value="EP450I"/>
</dbReference>
<dbReference type="GO" id="GO:0020037">
    <property type="term" value="F:heme binding"/>
    <property type="evidence" value="ECO:0007669"/>
    <property type="project" value="InterPro"/>
</dbReference>
<dbReference type="InterPro" id="IPR002401">
    <property type="entry name" value="Cyt_P450_E_grp-I"/>
</dbReference>
<comment type="similarity">
    <text evidence="2 9">Belongs to the cytochrome P450 family.</text>
</comment>
<evidence type="ECO:0000256" key="2">
    <source>
        <dbReference type="ARBA" id="ARBA00010617"/>
    </source>
</evidence>
<dbReference type="STRING" id="2004952.A0A2C5Z3T5"/>
<keyword evidence="6 8" id="KW-0408">Iron</keyword>
<dbReference type="GO" id="GO:0005506">
    <property type="term" value="F:iron ion binding"/>
    <property type="evidence" value="ECO:0007669"/>
    <property type="project" value="InterPro"/>
</dbReference>
<evidence type="ECO:0000256" key="6">
    <source>
        <dbReference type="ARBA" id="ARBA00023004"/>
    </source>
</evidence>
<dbReference type="PRINTS" id="PR00385">
    <property type="entry name" value="P450"/>
</dbReference>
<dbReference type="GO" id="GO:0004497">
    <property type="term" value="F:monooxygenase activity"/>
    <property type="evidence" value="ECO:0007669"/>
    <property type="project" value="UniProtKB-KW"/>
</dbReference>
<dbReference type="EMBL" id="NJES01000279">
    <property type="protein sequence ID" value="PHH74362.1"/>
    <property type="molecule type" value="Genomic_DNA"/>
</dbReference>
<dbReference type="OrthoDB" id="2789670at2759"/>
<comment type="cofactor">
    <cofactor evidence="1 8">
        <name>heme</name>
        <dbReference type="ChEBI" id="CHEBI:30413"/>
    </cofactor>
</comment>
<dbReference type="SUPFAM" id="SSF48264">
    <property type="entry name" value="Cytochrome P450"/>
    <property type="match status" value="1"/>
</dbReference>
<dbReference type="PANTHER" id="PTHR46300">
    <property type="entry name" value="P450, PUTATIVE (EUROFUNG)-RELATED-RELATED"/>
    <property type="match status" value="1"/>
</dbReference>
<protein>
    <recommendedName>
        <fullName evidence="12">Cytochrome P450</fullName>
    </recommendedName>
</protein>
<evidence type="ECO:0000256" key="5">
    <source>
        <dbReference type="ARBA" id="ARBA00023002"/>
    </source>
</evidence>
<evidence type="ECO:0000313" key="10">
    <source>
        <dbReference type="EMBL" id="PHH74362.1"/>
    </source>
</evidence>
<sequence length="342" mass="37851">MAYGYSPGDNDPLVRLVDSIIGVIGISMRPSGHIVDILPFFKHLPRFKRLAKHGSHLVETAAQIPYAFVRRQMTAGSHGGSYVSHLIDVASGPEQELSPADENCIKWTAATMYLAGVESTAGTLTSFLLAMIMFPDIQRKCQQEIDRVVGTGRLPTFEDRDNLPYVDAMLKELLRWNPIAPFGLSHIASEDIIYDGYTIPKGSVLVATVWSMCHDSSVYEDPTVFNPARFLGPEKEADPWDIVFGFGRRLCPGRFFADASLFLDIVTILSLFNVNKGVDELGNELEPELHVRPGIINHTMPFPHKVTPRSSTHAALIRRLEGDVSWNSSDASLLGEIPSFDI</sequence>
<keyword evidence="7 9" id="KW-0503">Monooxygenase</keyword>
<dbReference type="InterPro" id="IPR017972">
    <property type="entry name" value="Cyt_P450_CS"/>
</dbReference>
<name>A0A2C5Z3T5_9HYPO</name>
<evidence type="ECO:0000256" key="8">
    <source>
        <dbReference type="PIRSR" id="PIRSR602401-1"/>
    </source>
</evidence>
<dbReference type="Gene3D" id="1.10.630.10">
    <property type="entry name" value="Cytochrome P450"/>
    <property type="match status" value="1"/>
</dbReference>
<evidence type="ECO:0008006" key="12">
    <source>
        <dbReference type="Google" id="ProtNLM"/>
    </source>
</evidence>
<accession>A0A2C5Z3T5</accession>
<dbReference type="AlphaFoldDB" id="A0A2C5Z3T5"/>
<dbReference type="Pfam" id="PF00067">
    <property type="entry name" value="p450"/>
    <property type="match status" value="1"/>
</dbReference>
<evidence type="ECO:0000256" key="7">
    <source>
        <dbReference type="ARBA" id="ARBA00023033"/>
    </source>
</evidence>
<keyword evidence="5 9" id="KW-0560">Oxidoreductase</keyword>
<evidence type="ECO:0000256" key="1">
    <source>
        <dbReference type="ARBA" id="ARBA00001971"/>
    </source>
</evidence>
<dbReference type="PROSITE" id="PS00086">
    <property type="entry name" value="CYTOCHROME_P450"/>
    <property type="match status" value="1"/>
</dbReference>
<keyword evidence="3 8" id="KW-0349">Heme</keyword>
<dbReference type="GO" id="GO:0016705">
    <property type="term" value="F:oxidoreductase activity, acting on paired donors, with incorporation or reduction of molecular oxygen"/>
    <property type="evidence" value="ECO:0007669"/>
    <property type="project" value="InterPro"/>
</dbReference>
<dbReference type="InterPro" id="IPR036396">
    <property type="entry name" value="Cyt_P450_sf"/>
</dbReference>
<organism evidence="10 11">
    <name type="scientific">Ophiocordyceps camponoti-rufipedis</name>
    <dbReference type="NCBI Taxonomy" id="2004952"/>
    <lineage>
        <taxon>Eukaryota</taxon>
        <taxon>Fungi</taxon>
        <taxon>Dikarya</taxon>
        <taxon>Ascomycota</taxon>
        <taxon>Pezizomycotina</taxon>
        <taxon>Sordariomycetes</taxon>
        <taxon>Hypocreomycetidae</taxon>
        <taxon>Hypocreales</taxon>
        <taxon>Ophiocordycipitaceae</taxon>
        <taxon>Ophiocordyceps</taxon>
    </lineage>
</organism>
<evidence type="ECO:0000256" key="3">
    <source>
        <dbReference type="ARBA" id="ARBA00022617"/>
    </source>
</evidence>